<accession>A0A1F7YIJ5</accession>
<evidence type="ECO:0000313" key="4">
    <source>
        <dbReference type="Proteomes" id="UP000179221"/>
    </source>
</evidence>
<proteinExistence type="predicted"/>
<evidence type="ECO:0000313" key="3">
    <source>
        <dbReference type="EMBL" id="OGM26408.1"/>
    </source>
</evidence>
<gene>
    <name evidence="3" type="ORF">A2628_00065</name>
</gene>
<reference evidence="3 4" key="1">
    <citation type="journal article" date="2016" name="Nat. Commun.">
        <title>Thousands of microbial genomes shed light on interconnected biogeochemical processes in an aquifer system.</title>
        <authorList>
            <person name="Anantharaman K."/>
            <person name="Brown C.T."/>
            <person name="Hug L.A."/>
            <person name="Sharon I."/>
            <person name="Castelle C.J."/>
            <person name="Probst A.J."/>
            <person name="Thomas B.C."/>
            <person name="Singh A."/>
            <person name="Wilkins M.J."/>
            <person name="Karaoz U."/>
            <person name="Brodie E.L."/>
            <person name="Williams K.H."/>
            <person name="Hubbard S.S."/>
            <person name="Banfield J.F."/>
        </authorList>
    </citation>
    <scope>NUCLEOTIDE SEQUENCE [LARGE SCALE GENOMIC DNA]</scope>
</reference>
<evidence type="ECO:0000256" key="1">
    <source>
        <dbReference type="SAM" id="Coils"/>
    </source>
</evidence>
<feature type="coiled-coil region" evidence="1">
    <location>
        <begin position="89"/>
        <end position="123"/>
    </location>
</feature>
<keyword evidence="2" id="KW-1133">Transmembrane helix</keyword>
<keyword evidence="1" id="KW-0175">Coiled coil</keyword>
<name>A0A1F7YIJ5_9BACT</name>
<dbReference type="AlphaFoldDB" id="A0A1F7YIJ5"/>
<sequence length="126" mass="14779">MIIPEISLTIRKHRREILIGISCFVLGIVYMYFDSRAYYEPKFLSNREFYWKMITKYQDSLEVSNAMVGNSYEAFYTISKCSTKAGCDFLDTALKLHDLNKEREELKEKSEALEGEIKLLIDAQRN</sequence>
<keyword evidence="2" id="KW-0812">Transmembrane</keyword>
<feature type="transmembrane region" description="Helical" evidence="2">
    <location>
        <begin position="17"/>
        <end position="33"/>
    </location>
</feature>
<keyword evidence="2" id="KW-0472">Membrane</keyword>
<protein>
    <submittedName>
        <fullName evidence="3">Uncharacterized protein</fullName>
    </submittedName>
</protein>
<dbReference type="EMBL" id="MGGL01000012">
    <property type="protein sequence ID" value="OGM26408.1"/>
    <property type="molecule type" value="Genomic_DNA"/>
</dbReference>
<evidence type="ECO:0000256" key="2">
    <source>
        <dbReference type="SAM" id="Phobius"/>
    </source>
</evidence>
<organism evidence="3 4">
    <name type="scientific">Candidatus Woesebacteria bacterium RIFCSPHIGHO2_01_FULL_40_22</name>
    <dbReference type="NCBI Taxonomy" id="1802499"/>
    <lineage>
        <taxon>Bacteria</taxon>
        <taxon>Candidatus Woeseibacteriota</taxon>
    </lineage>
</organism>
<dbReference type="Proteomes" id="UP000179221">
    <property type="component" value="Unassembled WGS sequence"/>
</dbReference>
<comment type="caution">
    <text evidence="3">The sequence shown here is derived from an EMBL/GenBank/DDBJ whole genome shotgun (WGS) entry which is preliminary data.</text>
</comment>